<dbReference type="Pfam" id="PF02770">
    <property type="entry name" value="Acyl-CoA_dh_M"/>
    <property type="match status" value="1"/>
</dbReference>
<organism evidence="10 11">
    <name type="scientific">Kordiimonas pumila</name>
    <dbReference type="NCBI Taxonomy" id="2161677"/>
    <lineage>
        <taxon>Bacteria</taxon>
        <taxon>Pseudomonadati</taxon>
        <taxon>Pseudomonadota</taxon>
        <taxon>Alphaproteobacteria</taxon>
        <taxon>Kordiimonadales</taxon>
        <taxon>Kordiimonadaceae</taxon>
        <taxon>Kordiimonas</taxon>
    </lineage>
</organism>
<dbReference type="PANTHER" id="PTHR43884">
    <property type="entry name" value="ACYL-COA DEHYDROGENASE"/>
    <property type="match status" value="1"/>
</dbReference>
<comment type="cofactor">
    <cofactor evidence="1 6">
        <name>FAD</name>
        <dbReference type="ChEBI" id="CHEBI:57692"/>
    </cofactor>
</comment>
<sequence length="364" mass="39265">MNFDFTEEQKMLVQSLERSLAKSYTFEAYREQVANKVTSDPKTWESLAELGIMAMPLPEAAGGFDGNHVDVMAVCTELGRRLVIEPYISSVVIAAYILEEADGDIAAEHLPKIAVGEEKYAAGFYEPGERHNPLAINTKAQEKGGSWVLTGRKAVVLGADTADHLIISADAGGPALFLLPADASGITLHKYPLMDGRGAADIVLEGAEATLLCASDKASAIIEAAVDRGAAALVADTLGAMEEVSELTKDYLRTRTQFGRPIGSFQVLSHRMVDLLIEYEQAKSITMEAAVEARNSDSDIRRKAVSAAKAKVGIASREFGKESIQMHGGIGMTDEYALGAYVKRMLVNEILFGDADYHLNRYSA</sequence>
<dbReference type="InterPro" id="IPR009100">
    <property type="entry name" value="AcylCoA_DH/oxidase_NM_dom_sf"/>
</dbReference>
<dbReference type="InterPro" id="IPR046373">
    <property type="entry name" value="Acyl-CoA_Oxase/DH_mid-dom_sf"/>
</dbReference>
<evidence type="ECO:0000256" key="4">
    <source>
        <dbReference type="ARBA" id="ARBA00022827"/>
    </source>
</evidence>
<feature type="domain" description="Acyl-CoA oxidase/dehydrogenase middle" evidence="8">
    <location>
        <begin position="126"/>
        <end position="199"/>
    </location>
</feature>
<dbReference type="InterPro" id="IPR013786">
    <property type="entry name" value="AcylCoA_DH/ox_N"/>
</dbReference>
<dbReference type="EMBL" id="JBHRSL010000025">
    <property type="protein sequence ID" value="MFC3053316.1"/>
    <property type="molecule type" value="Genomic_DNA"/>
</dbReference>
<evidence type="ECO:0000313" key="11">
    <source>
        <dbReference type="Proteomes" id="UP001595444"/>
    </source>
</evidence>
<keyword evidence="3 6" id="KW-0285">Flavoprotein</keyword>
<comment type="similarity">
    <text evidence="2 6">Belongs to the acyl-CoA dehydrogenase family.</text>
</comment>
<name>A0ABV7D864_9PROT</name>
<reference evidence="11" key="1">
    <citation type="journal article" date="2019" name="Int. J. Syst. Evol. Microbiol.">
        <title>The Global Catalogue of Microorganisms (GCM) 10K type strain sequencing project: providing services to taxonomists for standard genome sequencing and annotation.</title>
        <authorList>
            <consortium name="The Broad Institute Genomics Platform"/>
            <consortium name="The Broad Institute Genome Sequencing Center for Infectious Disease"/>
            <person name="Wu L."/>
            <person name="Ma J."/>
        </authorList>
    </citation>
    <scope>NUCLEOTIDE SEQUENCE [LARGE SCALE GENOMIC DNA]</scope>
    <source>
        <strain evidence="11">KCTC 62164</strain>
    </source>
</reference>
<dbReference type="Gene3D" id="2.40.110.10">
    <property type="entry name" value="Butyryl-CoA Dehydrogenase, subunit A, domain 2"/>
    <property type="match status" value="1"/>
</dbReference>
<dbReference type="Pfam" id="PF02771">
    <property type="entry name" value="Acyl-CoA_dh_N"/>
    <property type="match status" value="1"/>
</dbReference>
<dbReference type="Gene3D" id="1.20.140.10">
    <property type="entry name" value="Butyryl-CoA Dehydrogenase, subunit A, domain 3"/>
    <property type="match status" value="1"/>
</dbReference>
<dbReference type="RefSeq" id="WP_194211478.1">
    <property type="nucleotide sequence ID" value="NZ_CP061205.1"/>
</dbReference>
<keyword evidence="11" id="KW-1185">Reference proteome</keyword>
<evidence type="ECO:0000313" key="10">
    <source>
        <dbReference type="EMBL" id="MFC3053316.1"/>
    </source>
</evidence>
<evidence type="ECO:0000259" key="7">
    <source>
        <dbReference type="Pfam" id="PF00441"/>
    </source>
</evidence>
<dbReference type="Gene3D" id="1.10.540.10">
    <property type="entry name" value="Acyl-CoA dehydrogenase/oxidase, N-terminal domain"/>
    <property type="match status" value="1"/>
</dbReference>
<dbReference type="InterPro" id="IPR006091">
    <property type="entry name" value="Acyl-CoA_Oxase/DH_mid-dom"/>
</dbReference>
<dbReference type="EC" id="1.-.-.-" evidence="10"/>
<evidence type="ECO:0000256" key="5">
    <source>
        <dbReference type="ARBA" id="ARBA00023002"/>
    </source>
</evidence>
<dbReference type="SUPFAM" id="SSF56645">
    <property type="entry name" value="Acyl-CoA dehydrogenase NM domain-like"/>
    <property type="match status" value="1"/>
</dbReference>
<dbReference type="PANTHER" id="PTHR43884:SF20">
    <property type="entry name" value="ACYL-COA DEHYDROGENASE FADE28"/>
    <property type="match status" value="1"/>
</dbReference>
<dbReference type="InterPro" id="IPR037069">
    <property type="entry name" value="AcylCoA_DH/ox_N_sf"/>
</dbReference>
<evidence type="ECO:0000256" key="2">
    <source>
        <dbReference type="ARBA" id="ARBA00009347"/>
    </source>
</evidence>
<dbReference type="Proteomes" id="UP001595444">
    <property type="component" value="Unassembled WGS sequence"/>
</dbReference>
<dbReference type="InterPro" id="IPR036250">
    <property type="entry name" value="AcylCo_DH-like_C"/>
</dbReference>
<feature type="domain" description="Acyl-CoA dehydrogenase/oxidase C-terminal" evidence="7">
    <location>
        <begin position="222"/>
        <end position="361"/>
    </location>
</feature>
<dbReference type="Pfam" id="PF00441">
    <property type="entry name" value="Acyl-CoA_dh_1"/>
    <property type="match status" value="1"/>
</dbReference>
<evidence type="ECO:0000259" key="8">
    <source>
        <dbReference type="Pfam" id="PF02770"/>
    </source>
</evidence>
<feature type="domain" description="Acyl-CoA dehydrogenase/oxidase N-terminal" evidence="9">
    <location>
        <begin position="6"/>
        <end position="117"/>
    </location>
</feature>
<evidence type="ECO:0000256" key="6">
    <source>
        <dbReference type="RuleBase" id="RU362125"/>
    </source>
</evidence>
<comment type="caution">
    <text evidence="10">The sequence shown here is derived from an EMBL/GenBank/DDBJ whole genome shotgun (WGS) entry which is preliminary data.</text>
</comment>
<proteinExistence type="inferred from homology"/>
<evidence type="ECO:0000256" key="1">
    <source>
        <dbReference type="ARBA" id="ARBA00001974"/>
    </source>
</evidence>
<evidence type="ECO:0000259" key="9">
    <source>
        <dbReference type="Pfam" id="PF02771"/>
    </source>
</evidence>
<gene>
    <name evidence="10" type="ORF">ACFOKA_15550</name>
</gene>
<keyword evidence="4 6" id="KW-0274">FAD</keyword>
<dbReference type="InterPro" id="IPR009075">
    <property type="entry name" value="AcylCo_DH/oxidase_C"/>
</dbReference>
<dbReference type="GO" id="GO:0016491">
    <property type="term" value="F:oxidoreductase activity"/>
    <property type="evidence" value="ECO:0007669"/>
    <property type="project" value="UniProtKB-KW"/>
</dbReference>
<keyword evidence="5 6" id="KW-0560">Oxidoreductase</keyword>
<protein>
    <submittedName>
        <fullName evidence="10">Acyl-CoA dehydrogenase family protein</fullName>
        <ecNumber evidence="10">1.-.-.-</ecNumber>
    </submittedName>
</protein>
<dbReference type="CDD" id="cd00567">
    <property type="entry name" value="ACAD"/>
    <property type="match status" value="1"/>
</dbReference>
<accession>A0ABV7D864</accession>
<evidence type="ECO:0000256" key="3">
    <source>
        <dbReference type="ARBA" id="ARBA00022630"/>
    </source>
</evidence>
<dbReference type="SUPFAM" id="SSF47203">
    <property type="entry name" value="Acyl-CoA dehydrogenase C-terminal domain-like"/>
    <property type="match status" value="1"/>
</dbReference>